<organism evidence="2 3">
    <name type="scientific">Kipferlia bialata</name>
    <dbReference type="NCBI Taxonomy" id="797122"/>
    <lineage>
        <taxon>Eukaryota</taxon>
        <taxon>Metamonada</taxon>
        <taxon>Carpediemonas-like organisms</taxon>
        <taxon>Kipferlia</taxon>
    </lineage>
</organism>
<dbReference type="EMBL" id="BDIP01009265">
    <property type="protein sequence ID" value="GIQ92245.1"/>
    <property type="molecule type" value="Genomic_DNA"/>
</dbReference>
<accession>A0A9K3DDF1</accession>
<dbReference type="Gene3D" id="3.30.200.20">
    <property type="entry name" value="Phosphorylase Kinase, domain 1"/>
    <property type="match status" value="1"/>
</dbReference>
<dbReference type="SUPFAM" id="SSF56112">
    <property type="entry name" value="Protein kinase-like (PK-like)"/>
    <property type="match status" value="1"/>
</dbReference>
<evidence type="ECO:0000259" key="1">
    <source>
        <dbReference type="PROSITE" id="PS50011"/>
    </source>
</evidence>
<feature type="non-terminal residue" evidence="2">
    <location>
        <position position="1"/>
    </location>
</feature>
<dbReference type="InterPro" id="IPR011009">
    <property type="entry name" value="Kinase-like_dom_sf"/>
</dbReference>
<dbReference type="GO" id="GO:0004672">
    <property type="term" value="F:protein kinase activity"/>
    <property type="evidence" value="ECO:0007669"/>
    <property type="project" value="InterPro"/>
</dbReference>
<comment type="caution">
    <text evidence="2">The sequence shown here is derived from an EMBL/GenBank/DDBJ whole genome shotgun (WGS) entry which is preliminary data.</text>
</comment>
<name>A0A9K3DDF1_9EUKA</name>
<feature type="domain" description="Protein kinase" evidence="1">
    <location>
        <begin position="1"/>
        <end position="63"/>
    </location>
</feature>
<proteinExistence type="predicted"/>
<gene>
    <name evidence="2" type="ORF">KIPB_015903</name>
</gene>
<dbReference type="Pfam" id="PF00069">
    <property type="entry name" value="Pkinase"/>
    <property type="match status" value="1"/>
</dbReference>
<dbReference type="Proteomes" id="UP000265618">
    <property type="component" value="Unassembled WGS sequence"/>
</dbReference>
<dbReference type="GO" id="GO:0005524">
    <property type="term" value="F:ATP binding"/>
    <property type="evidence" value="ECO:0007669"/>
    <property type="project" value="InterPro"/>
</dbReference>
<dbReference type="InterPro" id="IPR000719">
    <property type="entry name" value="Prot_kinase_dom"/>
</dbReference>
<evidence type="ECO:0000313" key="3">
    <source>
        <dbReference type="Proteomes" id="UP000265618"/>
    </source>
</evidence>
<reference evidence="2 3" key="1">
    <citation type="journal article" date="2018" name="PLoS ONE">
        <title>The draft genome of Kipferlia bialata reveals reductive genome evolution in fornicate parasites.</title>
        <authorList>
            <person name="Tanifuji G."/>
            <person name="Takabayashi S."/>
            <person name="Kume K."/>
            <person name="Takagi M."/>
            <person name="Nakayama T."/>
            <person name="Kamikawa R."/>
            <person name="Inagaki Y."/>
            <person name="Hashimoto T."/>
        </authorList>
    </citation>
    <scope>NUCLEOTIDE SEQUENCE [LARGE SCALE GENOMIC DNA]</scope>
    <source>
        <strain evidence="2">NY0173</strain>
    </source>
</reference>
<protein>
    <recommendedName>
        <fullName evidence="1">Protein kinase domain-containing protein</fullName>
    </recommendedName>
</protein>
<evidence type="ECO:0000313" key="2">
    <source>
        <dbReference type="EMBL" id="GIQ92245.1"/>
    </source>
</evidence>
<dbReference type="PROSITE" id="PS50011">
    <property type="entry name" value="PROTEIN_KINASE_DOM"/>
    <property type="match status" value="1"/>
</dbReference>
<keyword evidence="3" id="KW-1185">Reference proteome</keyword>
<sequence length="63" mass="7400">MPLMMIHAVDDGITLSAIREIKILYELKHDCVVNLHEVFYHGSHIYMVMECCHMDLFHVLSKK</sequence>
<dbReference type="AlphaFoldDB" id="A0A9K3DDF1"/>